<proteinExistence type="predicted"/>
<sequence length="157" mass="17868">MLHRLRSFFESLAVETNLKSPRGDDPRVAAAALLFHLMDADGVRDESERQRIRTVLGDSYGLDADQLNDLLMAGEEAEADAVDMHAFTSVLMRHWSDMQRVEFVGLLWEVAYADGELHEMEDHTLWRVADLLAVDGRERMLLKQKAAQRRAEMRGGD</sequence>
<keyword evidence="3" id="KW-1185">Reference proteome</keyword>
<dbReference type="InterPro" id="IPR029024">
    <property type="entry name" value="TerB-like"/>
</dbReference>
<dbReference type="SUPFAM" id="SSF158682">
    <property type="entry name" value="TerB-like"/>
    <property type="match status" value="1"/>
</dbReference>
<gene>
    <name evidence="2" type="ORF">NGM99_15420</name>
</gene>
<comment type="caution">
    <text evidence="2">The sequence shown here is derived from an EMBL/GenBank/DDBJ whole genome shotgun (WGS) entry which is preliminary data.</text>
</comment>
<feature type="domain" description="Co-chaperone DjlA N-terminal" evidence="1">
    <location>
        <begin position="28"/>
        <end position="143"/>
    </location>
</feature>
<dbReference type="Pfam" id="PF05099">
    <property type="entry name" value="TerB"/>
    <property type="match status" value="1"/>
</dbReference>
<reference evidence="2 3" key="1">
    <citation type="submission" date="2022-06" db="EMBL/GenBank/DDBJ databases">
        <title>Mesorhizobium sp. strain RP14 Genome sequencing and assembly.</title>
        <authorList>
            <person name="Kim I."/>
        </authorList>
    </citation>
    <scope>NUCLEOTIDE SEQUENCE [LARGE SCALE GENOMIC DNA]</scope>
    <source>
        <strain evidence="3">RP14(2022)</strain>
    </source>
</reference>
<evidence type="ECO:0000313" key="2">
    <source>
        <dbReference type="EMBL" id="MCO6051174.1"/>
    </source>
</evidence>
<dbReference type="InterPro" id="IPR007791">
    <property type="entry name" value="DjlA_N"/>
</dbReference>
<protein>
    <submittedName>
        <fullName evidence="2">TerB family tellurite resistance protein</fullName>
    </submittedName>
</protein>
<dbReference type="Proteomes" id="UP001205906">
    <property type="component" value="Unassembled WGS sequence"/>
</dbReference>
<evidence type="ECO:0000313" key="3">
    <source>
        <dbReference type="Proteomes" id="UP001205906"/>
    </source>
</evidence>
<organism evidence="2 3">
    <name type="scientific">Mesorhizobium liriopis</name>
    <dbReference type="NCBI Taxonomy" id="2953882"/>
    <lineage>
        <taxon>Bacteria</taxon>
        <taxon>Pseudomonadati</taxon>
        <taxon>Pseudomonadota</taxon>
        <taxon>Alphaproteobacteria</taxon>
        <taxon>Hyphomicrobiales</taxon>
        <taxon>Phyllobacteriaceae</taxon>
        <taxon>Mesorhizobium</taxon>
    </lineage>
</organism>
<dbReference type="EMBL" id="JAMXQS010000007">
    <property type="protein sequence ID" value="MCO6051174.1"/>
    <property type="molecule type" value="Genomic_DNA"/>
</dbReference>
<evidence type="ECO:0000259" key="1">
    <source>
        <dbReference type="Pfam" id="PF05099"/>
    </source>
</evidence>
<accession>A0ABT1C8N0</accession>
<dbReference type="RefSeq" id="WP_252820468.1">
    <property type="nucleotide sequence ID" value="NZ_JAMXQS010000007.1"/>
</dbReference>
<dbReference type="Gene3D" id="1.10.3680.10">
    <property type="entry name" value="TerB-like"/>
    <property type="match status" value="1"/>
</dbReference>
<name>A0ABT1C8N0_9HYPH</name>
<dbReference type="CDD" id="cd07313">
    <property type="entry name" value="terB_like_2"/>
    <property type="match status" value="1"/>
</dbReference>